<dbReference type="GO" id="GO:0003677">
    <property type="term" value="F:DNA binding"/>
    <property type="evidence" value="ECO:0007669"/>
    <property type="project" value="UniProtKB-KW"/>
</dbReference>
<dbReference type="Pfam" id="PF22381">
    <property type="entry name" value="Staph_reg_Sar_Rot"/>
    <property type="match status" value="1"/>
</dbReference>
<organism evidence="6 8">
    <name type="scientific">Mammaliicoccus lentus</name>
    <name type="common">Staphylococcus lentus</name>
    <dbReference type="NCBI Taxonomy" id="42858"/>
    <lineage>
        <taxon>Bacteria</taxon>
        <taxon>Bacillati</taxon>
        <taxon>Bacillota</taxon>
        <taxon>Bacilli</taxon>
        <taxon>Bacillales</taxon>
        <taxon>Staphylococcaceae</taxon>
        <taxon>Mammaliicoccus</taxon>
    </lineage>
</organism>
<dbReference type="Proteomes" id="UP000770161">
    <property type="component" value="Unassembled WGS sequence"/>
</dbReference>
<dbReference type="Gene3D" id="1.10.10.10">
    <property type="entry name" value="Winged helix-like DNA-binding domain superfamily/Winged helix DNA-binding domain"/>
    <property type="match status" value="1"/>
</dbReference>
<keyword evidence="7" id="KW-1185">Reference proteome</keyword>
<protein>
    <submittedName>
        <fullName evidence="6">MarR family transcriptional regulator</fullName>
    </submittedName>
</protein>
<keyword evidence="2" id="KW-0238">DNA-binding</keyword>
<keyword evidence="3" id="KW-0804">Transcription</keyword>
<gene>
    <name evidence="5" type="ORF">KQ656_12635</name>
    <name evidence="6" type="ORF">PYH69_12860</name>
</gene>
<dbReference type="SUPFAM" id="SSF46785">
    <property type="entry name" value="Winged helix' DNA-binding domain"/>
    <property type="match status" value="1"/>
</dbReference>
<name>A0AAX3W2U0_MAMLE</name>
<feature type="domain" description="Transcriptional regulator SarA/SarZ/Rot-like helix-turn-helix" evidence="4">
    <location>
        <begin position="14"/>
        <end position="97"/>
    </location>
</feature>
<dbReference type="InterPro" id="IPR036390">
    <property type="entry name" value="WH_DNA-bd_sf"/>
</dbReference>
<evidence type="ECO:0000313" key="8">
    <source>
        <dbReference type="Proteomes" id="UP001223261"/>
    </source>
</evidence>
<evidence type="ECO:0000256" key="1">
    <source>
        <dbReference type="ARBA" id="ARBA00023015"/>
    </source>
</evidence>
<evidence type="ECO:0000259" key="4">
    <source>
        <dbReference type="Pfam" id="PF22381"/>
    </source>
</evidence>
<dbReference type="EMBL" id="JAHLZN010000036">
    <property type="protein sequence ID" value="MBU6114809.1"/>
    <property type="molecule type" value="Genomic_DNA"/>
</dbReference>
<proteinExistence type="predicted"/>
<accession>A0AAX3W2U0</accession>
<evidence type="ECO:0000313" key="6">
    <source>
        <dbReference type="EMBL" id="WHI59588.1"/>
    </source>
</evidence>
<dbReference type="InterPro" id="IPR036388">
    <property type="entry name" value="WH-like_DNA-bd_sf"/>
</dbReference>
<dbReference type="Proteomes" id="UP001223261">
    <property type="component" value="Chromosome"/>
</dbReference>
<evidence type="ECO:0000313" key="5">
    <source>
        <dbReference type="EMBL" id="MBU6114809.1"/>
    </source>
</evidence>
<sequence>MKQIIYYELFKKDILKTIYNEKKLKRMDILTLFYLSEIDEEEVYVRKLRDIMFDPPSSEITNSLKTLEHFGLLKKARDPFDERALILKDIQLSKIDEILDYCEKIVQHHIDSIDLVQKKKLI</sequence>
<dbReference type="InterPro" id="IPR055166">
    <property type="entry name" value="Transc_reg_Sar_Rot_HTH"/>
</dbReference>
<evidence type="ECO:0000313" key="7">
    <source>
        <dbReference type="Proteomes" id="UP000770161"/>
    </source>
</evidence>
<dbReference type="AlphaFoldDB" id="A0AAX3W2U0"/>
<dbReference type="EMBL" id="CP118848">
    <property type="protein sequence ID" value="WHI59588.1"/>
    <property type="molecule type" value="Genomic_DNA"/>
</dbReference>
<evidence type="ECO:0000256" key="2">
    <source>
        <dbReference type="ARBA" id="ARBA00023125"/>
    </source>
</evidence>
<dbReference type="GeneID" id="99675674"/>
<evidence type="ECO:0000256" key="3">
    <source>
        <dbReference type="ARBA" id="ARBA00023163"/>
    </source>
</evidence>
<dbReference type="RefSeq" id="WP_017000829.1">
    <property type="nucleotide sequence ID" value="NZ_CP118848.1"/>
</dbReference>
<keyword evidence="1" id="KW-0805">Transcription regulation</keyword>
<reference evidence="6" key="2">
    <citation type="journal article" date="2023" name="Antibiotics">
        <title>Prevalence and Molecular Characterization of Methicillin-Resistant Staphylococci (MRS) and Mammaliicocci (MRM) in Dromedary Camels from Algeria: First Detection of SCCmec-mecC Hybrid in Methicillin-Resistant Mammaliicoccus lentus.</title>
        <authorList>
            <person name="Belhout C."/>
            <person name="Boyen F."/>
            <person name="Vereecke N."/>
            <person name="Theuns S."/>
            <person name="Taibi N."/>
            <person name="Stegger M."/>
            <person name="de la Fe-Rodriguez P.Y."/>
            <person name="Bouayad L."/>
            <person name="Elgroud R."/>
            <person name="Butaye P."/>
        </authorList>
    </citation>
    <scope>NUCLEOTIDE SEQUENCE</scope>
    <source>
        <strain evidence="6">7048</strain>
    </source>
</reference>
<reference evidence="5 7" key="1">
    <citation type="submission" date="2021-06" db="EMBL/GenBank/DDBJ databases">
        <title>Staphylococcus lentus K169 genome sequencing.</title>
        <authorList>
            <person name="Sundareshan S."/>
            <person name="Akhila D.S."/>
            <person name="Prachi D."/>
            <person name="Sivakumar R."/>
            <person name="Rajendhran J."/>
            <person name="Isloor S."/>
            <person name="Hegde N.R."/>
        </authorList>
    </citation>
    <scope>NUCLEOTIDE SEQUENCE [LARGE SCALE GENOMIC DNA]</scope>
    <source>
        <strain evidence="5 7">K169</strain>
    </source>
</reference>